<evidence type="ECO:0000313" key="2">
    <source>
        <dbReference type="EMBL" id="SDA46545.1"/>
    </source>
</evidence>
<gene>
    <name evidence="2" type="ORF">SAMN03080617_00538</name>
</gene>
<dbReference type="AlphaFoldDB" id="A0A1G5VNA4"/>
<evidence type="ECO:0000256" key="1">
    <source>
        <dbReference type="SAM" id="MobiDB-lite"/>
    </source>
</evidence>
<evidence type="ECO:0000313" key="3">
    <source>
        <dbReference type="Proteomes" id="UP000198756"/>
    </source>
</evidence>
<dbReference type="EMBL" id="FMXE01000004">
    <property type="protein sequence ID" value="SDA46545.1"/>
    <property type="molecule type" value="Genomic_DNA"/>
</dbReference>
<accession>A0A1G5VNA4</accession>
<dbReference type="STRING" id="279824.SAMN03080617_00538"/>
<proteinExistence type="predicted"/>
<keyword evidence="3" id="KW-1185">Reference proteome</keyword>
<organism evidence="2 3">
    <name type="scientific">Algoriphagus alkaliphilus</name>
    <dbReference type="NCBI Taxonomy" id="279824"/>
    <lineage>
        <taxon>Bacteria</taxon>
        <taxon>Pseudomonadati</taxon>
        <taxon>Bacteroidota</taxon>
        <taxon>Cytophagia</taxon>
        <taxon>Cytophagales</taxon>
        <taxon>Cyclobacteriaceae</taxon>
        <taxon>Algoriphagus</taxon>
    </lineage>
</organism>
<protein>
    <submittedName>
        <fullName evidence="2">Uncharacterized protein</fullName>
    </submittedName>
</protein>
<sequence length="53" mass="6099">MTLLMHFADFLLGVKCRVTVMFFQKIQFKPSELGSPKNDLNPQMGFSHSPKKK</sequence>
<name>A0A1G5VNA4_9BACT</name>
<dbReference type="Proteomes" id="UP000198756">
    <property type="component" value="Unassembled WGS sequence"/>
</dbReference>
<feature type="region of interest" description="Disordered" evidence="1">
    <location>
        <begin position="31"/>
        <end position="53"/>
    </location>
</feature>
<reference evidence="3" key="1">
    <citation type="submission" date="2016-10" db="EMBL/GenBank/DDBJ databases">
        <authorList>
            <person name="Varghese N."/>
            <person name="Submissions S."/>
        </authorList>
    </citation>
    <scope>NUCLEOTIDE SEQUENCE [LARGE SCALE GENOMIC DNA]</scope>
    <source>
        <strain evidence="3">DSM 22703</strain>
    </source>
</reference>